<dbReference type="Proteomes" id="UP000320106">
    <property type="component" value="Unassembled WGS sequence"/>
</dbReference>
<evidence type="ECO:0000313" key="2">
    <source>
        <dbReference type="Proteomes" id="UP000320106"/>
    </source>
</evidence>
<evidence type="ECO:0000313" key="1">
    <source>
        <dbReference type="EMBL" id="TPQ02450.1"/>
    </source>
</evidence>
<accession>A0A505BXN3</accession>
<name>A0A505BXN3_SALER</name>
<gene>
    <name evidence="1" type="ORF">FJR63_24520</name>
</gene>
<feature type="non-terminal residue" evidence="1">
    <location>
        <position position="133"/>
    </location>
</feature>
<reference evidence="1 2" key="1">
    <citation type="submission" date="2019-06" db="EMBL/GenBank/DDBJ databases">
        <title>Comparative genome anaysis of Salmonella and Staphylococcus aureus isolated from China.</title>
        <authorList>
            <person name="Li L."/>
        </authorList>
    </citation>
    <scope>NUCLEOTIDE SEQUENCE [LARGE SCALE GENOMIC DNA]</scope>
    <source>
        <strain evidence="1 2">GSJ/2016-Sal.-012</strain>
    </source>
</reference>
<protein>
    <submittedName>
        <fullName evidence="1">SET domain-containing protein</fullName>
    </submittedName>
</protein>
<dbReference type="EMBL" id="VFRH01000110">
    <property type="protein sequence ID" value="TPQ02450.1"/>
    <property type="molecule type" value="Genomic_DNA"/>
</dbReference>
<feature type="non-terminal residue" evidence="1">
    <location>
        <position position="1"/>
    </location>
</feature>
<proteinExistence type="predicted"/>
<sequence>LSDQEWHTAQPQEAVAPLAEATESPGRGPTGPPITRTQIQTWLDLPQEAKSDAGGWRKWAQAQGVTLGSAALYLTNTGLTPYGRERLHPPKERGRPITVGQIQTWRDLSEEARSAAGGWVTWAQAQGISITSA</sequence>
<dbReference type="AlphaFoldDB" id="A0A505BXN3"/>
<organism evidence="1 2">
    <name type="scientific">Salmonella enterica</name>
    <name type="common">Salmonella choleraesuis</name>
    <dbReference type="NCBI Taxonomy" id="28901"/>
    <lineage>
        <taxon>Bacteria</taxon>
        <taxon>Pseudomonadati</taxon>
        <taxon>Pseudomonadota</taxon>
        <taxon>Gammaproteobacteria</taxon>
        <taxon>Enterobacterales</taxon>
        <taxon>Enterobacteriaceae</taxon>
        <taxon>Salmonella</taxon>
    </lineage>
</organism>
<comment type="caution">
    <text evidence="1">The sequence shown here is derived from an EMBL/GenBank/DDBJ whole genome shotgun (WGS) entry which is preliminary data.</text>
</comment>